<evidence type="ECO:0000256" key="8">
    <source>
        <dbReference type="ARBA" id="ARBA00032824"/>
    </source>
</evidence>
<evidence type="ECO:0000256" key="10">
    <source>
        <dbReference type="ARBA" id="ARBA00049091"/>
    </source>
</evidence>
<dbReference type="SUPFAM" id="SSF52833">
    <property type="entry name" value="Thioredoxin-like"/>
    <property type="match status" value="1"/>
</dbReference>
<dbReference type="PANTHER" id="PTHR42801">
    <property type="entry name" value="THIOREDOXIN-DEPENDENT PEROXIDE REDUCTASE"/>
    <property type="match status" value="1"/>
</dbReference>
<organism evidence="12">
    <name type="scientific">marine metagenome</name>
    <dbReference type="NCBI Taxonomy" id="408172"/>
    <lineage>
        <taxon>unclassified sequences</taxon>
        <taxon>metagenomes</taxon>
        <taxon>ecological metagenomes</taxon>
    </lineage>
</organism>
<dbReference type="EC" id="1.11.1.24" evidence="2"/>
<gene>
    <name evidence="12" type="ORF">METZ01_LOCUS36662</name>
</gene>
<dbReference type="InterPro" id="IPR024706">
    <property type="entry name" value="Peroxiredoxin_AhpC-typ"/>
</dbReference>
<comment type="similarity">
    <text evidence="9">Belongs to the peroxiredoxin family. BCP/PrxQ subfamily.</text>
</comment>
<dbReference type="AlphaFoldDB" id="A0A381QZ21"/>
<dbReference type="Pfam" id="PF00578">
    <property type="entry name" value="AhpC-TSA"/>
    <property type="match status" value="1"/>
</dbReference>
<dbReference type="GO" id="GO:0034599">
    <property type="term" value="P:cellular response to oxidative stress"/>
    <property type="evidence" value="ECO:0007669"/>
    <property type="project" value="TreeGrafter"/>
</dbReference>
<evidence type="ECO:0000256" key="1">
    <source>
        <dbReference type="ARBA" id="ARBA00011245"/>
    </source>
</evidence>
<evidence type="ECO:0000259" key="11">
    <source>
        <dbReference type="PROSITE" id="PS51352"/>
    </source>
</evidence>
<comment type="subunit">
    <text evidence="1">Monomer.</text>
</comment>
<dbReference type="InterPro" id="IPR000866">
    <property type="entry name" value="AhpC/TSA"/>
</dbReference>
<protein>
    <recommendedName>
        <fullName evidence="2">thioredoxin-dependent peroxiredoxin</fullName>
        <ecNumber evidence="2">1.11.1.24</ecNumber>
    </recommendedName>
    <alternativeName>
        <fullName evidence="8">Thioredoxin peroxidase</fullName>
    </alternativeName>
</protein>
<dbReference type="InterPro" id="IPR013766">
    <property type="entry name" value="Thioredoxin_domain"/>
</dbReference>
<evidence type="ECO:0000313" key="12">
    <source>
        <dbReference type="EMBL" id="SUZ83808.1"/>
    </source>
</evidence>
<dbReference type="GO" id="GO:0005737">
    <property type="term" value="C:cytoplasm"/>
    <property type="evidence" value="ECO:0007669"/>
    <property type="project" value="TreeGrafter"/>
</dbReference>
<keyword evidence="6" id="KW-1015">Disulfide bond</keyword>
<dbReference type="InterPro" id="IPR036249">
    <property type="entry name" value="Thioredoxin-like_sf"/>
</dbReference>
<dbReference type="GO" id="GO:0008379">
    <property type="term" value="F:thioredoxin peroxidase activity"/>
    <property type="evidence" value="ECO:0007669"/>
    <property type="project" value="TreeGrafter"/>
</dbReference>
<evidence type="ECO:0000256" key="4">
    <source>
        <dbReference type="ARBA" id="ARBA00022862"/>
    </source>
</evidence>
<sequence length="152" mass="16853">MADSYAHLVGTEFPEFSLNDDEGGMVDRGSILGGWTVMFFYPKDHSVGCTMESCAFRDNYDRFEQAGMTVYGVSSDSIESHRAFRAKHGLQYNLLSDREGGLVKALGLKKILGFLRTRVTLVIDGEGIVRSTYTSQINMKGHVTEALRAIES</sequence>
<dbReference type="PROSITE" id="PS51352">
    <property type="entry name" value="THIOREDOXIN_2"/>
    <property type="match status" value="1"/>
</dbReference>
<dbReference type="CDD" id="cd03017">
    <property type="entry name" value="PRX_BCP"/>
    <property type="match status" value="1"/>
</dbReference>
<dbReference type="PIRSF" id="PIRSF000239">
    <property type="entry name" value="AHPC"/>
    <property type="match status" value="1"/>
</dbReference>
<dbReference type="EMBL" id="UINC01001567">
    <property type="protein sequence ID" value="SUZ83808.1"/>
    <property type="molecule type" value="Genomic_DNA"/>
</dbReference>
<evidence type="ECO:0000256" key="9">
    <source>
        <dbReference type="ARBA" id="ARBA00038489"/>
    </source>
</evidence>
<dbReference type="GO" id="GO:0045454">
    <property type="term" value="P:cell redox homeostasis"/>
    <property type="evidence" value="ECO:0007669"/>
    <property type="project" value="TreeGrafter"/>
</dbReference>
<feature type="domain" description="Thioredoxin" evidence="11">
    <location>
        <begin position="7"/>
        <end position="152"/>
    </location>
</feature>
<evidence type="ECO:0000256" key="7">
    <source>
        <dbReference type="ARBA" id="ARBA00023284"/>
    </source>
</evidence>
<comment type="catalytic activity">
    <reaction evidence="10">
        <text>a hydroperoxide + [thioredoxin]-dithiol = an alcohol + [thioredoxin]-disulfide + H2O</text>
        <dbReference type="Rhea" id="RHEA:62620"/>
        <dbReference type="Rhea" id="RHEA-COMP:10698"/>
        <dbReference type="Rhea" id="RHEA-COMP:10700"/>
        <dbReference type="ChEBI" id="CHEBI:15377"/>
        <dbReference type="ChEBI" id="CHEBI:29950"/>
        <dbReference type="ChEBI" id="CHEBI:30879"/>
        <dbReference type="ChEBI" id="CHEBI:35924"/>
        <dbReference type="ChEBI" id="CHEBI:50058"/>
        <dbReference type="EC" id="1.11.1.24"/>
    </reaction>
</comment>
<evidence type="ECO:0000256" key="6">
    <source>
        <dbReference type="ARBA" id="ARBA00023157"/>
    </source>
</evidence>
<name>A0A381QZ21_9ZZZZ</name>
<proteinExistence type="inferred from homology"/>
<reference evidence="12" key="1">
    <citation type="submission" date="2018-05" db="EMBL/GenBank/DDBJ databases">
        <authorList>
            <person name="Lanie J.A."/>
            <person name="Ng W.-L."/>
            <person name="Kazmierczak K.M."/>
            <person name="Andrzejewski T.M."/>
            <person name="Davidsen T.M."/>
            <person name="Wayne K.J."/>
            <person name="Tettelin H."/>
            <person name="Glass J.I."/>
            <person name="Rusch D."/>
            <person name="Podicherti R."/>
            <person name="Tsui H.-C.T."/>
            <person name="Winkler M.E."/>
        </authorList>
    </citation>
    <scope>NUCLEOTIDE SEQUENCE</scope>
</reference>
<evidence type="ECO:0000256" key="3">
    <source>
        <dbReference type="ARBA" id="ARBA00022559"/>
    </source>
</evidence>
<keyword evidence="5" id="KW-0560">Oxidoreductase</keyword>
<keyword evidence="3" id="KW-0575">Peroxidase</keyword>
<accession>A0A381QZ21</accession>
<dbReference type="Gene3D" id="3.40.30.10">
    <property type="entry name" value="Glutaredoxin"/>
    <property type="match status" value="1"/>
</dbReference>
<evidence type="ECO:0000256" key="5">
    <source>
        <dbReference type="ARBA" id="ARBA00023002"/>
    </source>
</evidence>
<dbReference type="InterPro" id="IPR050924">
    <property type="entry name" value="Peroxiredoxin_BCP/PrxQ"/>
</dbReference>
<keyword evidence="4" id="KW-0049">Antioxidant</keyword>
<dbReference type="PANTHER" id="PTHR42801:SF4">
    <property type="entry name" value="AHPC_TSA FAMILY PROTEIN"/>
    <property type="match status" value="1"/>
</dbReference>
<evidence type="ECO:0000256" key="2">
    <source>
        <dbReference type="ARBA" id="ARBA00013017"/>
    </source>
</evidence>
<keyword evidence="7" id="KW-0676">Redox-active center</keyword>